<dbReference type="Proteomes" id="UP001153954">
    <property type="component" value="Unassembled WGS sequence"/>
</dbReference>
<keyword evidence="2" id="KW-0732">Signal</keyword>
<keyword evidence="1" id="KW-1133">Transmembrane helix</keyword>
<evidence type="ECO:0000256" key="2">
    <source>
        <dbReference type="SAM" id="SignalP"/>
    </source>
</evidence>
<evidence type="ECO:0000313" key="3">
    <source>
        <dbReference type="EMBL" id="CAH2102008.1"/>
    </source>
</evidence>
<dbReference type="AlphaFoldDB" id="A0AAU9US54"/>
<protein>
    <submittedName>
        <fullName evidence="3">Uncharacterized protein</fullName>
    </submittedName>
</protein>
<feature type="chain" id="PRO_5043672972" evidence="2">
    <location>
        <begin position="24"/>
        <end position="127"/>
    </location>
</feature>
<evidence type="ECO:0000313" key="4">
    <source>
        <dbReference type="Proteomes" id="UP001153954"/>
    </source>
</evidence>
<feature type="transmembrane region" description="Helical" evidence="1">
    <location>
        <begin position="60"/>
        <end position="80"/>
    </location>
</feature>
<dbReference type="EMBL" id="CAKOGL010000025">
    <property type="protein sequence ID" value="CAH2102008.1"/>
    <property type="molecule type" value="Genomic_DNA"/>
</dbReference>
<sequence length="127" mass="15314">MINTKLKYVFIMLLFSLITTCECLENEIESRGKKKKIAWFVFFADIVLKKIFILKLIYAFVFWVVIHKAGYFLTWFVSYLKETKSEHYDHHSHYIPHHYEYGPHGPYRKEGRYSPPGPYRKESHGIY</sequence>
<proteinExistence type="predicted"/>
<feature type="signal peptide" evidence="2">
    <location>
        <begin position="1"/>
        <end position="23"/>
    </location>
</feature>
<organism evidence="3 4">
    <name type="scientific">Euphydryas editha</name>
    <name type="common">Edith's checkerspot</name>
    <dbReference type="NCBI Taxonomy" id="104508"/>
    <lineage>
        <taxon>Eukaryota</taxon>
        <taxon>Metazoa</taxon>
        <taxon>Ecdysozoa</taxon>
        <taxon>Arthropoda</taxon>
        <taxon>Hexapoda</taxon>
        <taxon>Insecta</taxon>
        <taxon>Pterygota</taxon>
        <taxon>Neoptera</taxon>
        <taxon>Endopterygota</taxon>
        <taxon>Lepidoptera</taxon>
        <taxon>Glossata</taxon>
        <taxon>Ditrysia</taxon>
        <taxon>Papilionoidea</taxon>
        <taxon>Nymphalidae</taxon>
        <taxon>Nymphalinae</taxon>
        <taxon>Euphydryas</taxon>
    </lineage>
</organism>
<gene>
    <name evidence="3" type="ORF">EEDITHA_LOCUS16704</name>
</gene>
<keyword evidence="1" id="KW-0472">Membrane</keyword>
<name>A0AAU9US54_EUPED</name>
<keyword evidence="4" id="KW-1185">Reference proteome</keyword>
<accession>A0AAU9US54</accession>
<evidence type="ECO:0000256" key="1">
    <source>
        <dbReference type="SAM" id="Phobius"/>
    </source>
</evidence>
<reference evidence="3" key="1">
    <citation type="submission" date="2022-03" db="EMBL/GenBank/DDBJ databases">
        <authorList>
            <person name="Tunstrom K."/>
        </authorList>
    </citation>
    <scope>NUCLEOTIDE SEQUENCE</scope>
</reference>
<keyword evidence="1" id="KW-0812">Transmembrane</keyword>
<comment type="caution">
    <text evidence="3">The sequence shown here is derived from an EMBL/GenBank/DDBJ whole genome shotgun (WGS) entry which is preliminary data.</text>
</comment>